<reference evidence="3 4" key="1">
    <citation type="submission" date="2016-10" db="EMBL/GenBank/DDBJ databases">
        <title>Genome sequence of the basidiomycete white-rot fungus Trametes pubescens.</title>
        <authorList>
            <person name="Makela M.R."/>
            <person name="Granchi Z."/>
            <person name="Peng M."/>
            <person name="De Vries R.P."/>
            <person name="Grigoriev I."/>
            <person name="Riley R."/>
            <person name="Hilden K."/>
        </authorList>
    </citation>
    <scope>NUCLEOTIDE SEQUENCE [LARGE SCALE GENOMIC DNA]</scope>
    <source>
        <strain evidence="3 4">FBCC735</strain>
    </source>
</reference>
<dbReference type="CDD" id="cd20704">
    <property type="entry name" value="Orc3"/>
    <property type="match status" value="1"/>
</dbReference>
<dbReference type="InterPro" id="IPR040855">
    <property type="entry name" value="ORC_WH_C"/>
</dbReference>
<organism evidence="3 4">
    <name type="scientific">Trametes pubescens</name>
    <name type="common">White-rot fungus</name>
    <dbReference type="NCBI Taxonomy" id="154538"/>
    <lineage>
        <taxon>Eukaryota</taxon>
        <taxon>Fungi</taxon>
        <taxon>Dikarya</taxon>
        <taxon>Basidiomycota</taxon>
        <taxon>Agaricomycotina</taxon>
        <taxon>Agaricomycetes</taxon>
        <taxon>Polyporales</taxon>
        <taxon>Polyporaceae</taxon>
        <taxon>Trametes</taxon>
    </lineage>
</organism>
<evidence type="ECO:0000313" key="3">
    <source>
        <dbReference type="EMBL" id="OJT03272.1"/>
    </source>
</evidence>
<accession>A0A1M2V6R4</accession>
<evidence type="ECO:0000313" key="4">
    <source>
        <dbReference type="Proteomes" id="UP000184267"/>
    </source>
</evidence>
<dbReference type="GO" id="GO:0031261">
    <property type="term" value="C:DNA replication preinitiation complex"/>
    <property type="evidence" value="ECO:0007669"/>
    <property type="project" value="TreeGrafter"/>
</dbReference>
<dbReference type="EMBL" id="MNAD01001620">
    <property type="protein sequence ID" value="OJT03272.1"/>
    <property type="molecule type" value="Genomic_DNA"/>
</dbReference>
<dbReference type="STRING" id="154538.A0A1M2V6R4"/>
<comment type="caution">
    <text evidence="3">The sequence shown here is derived from an EMBL/GenBank/DDBJ whole genome shotgun (WGS) entry which is preliminary data.</text>
</comment>
<feature type="region of interest" description="Disordered" evidence="1">
    <location>
        <begin position="381"/>
        <end position="443"/>
    </location>
</feature>
<dbReference type="GO" id="GO:0005656">
    <property type="term" value="C:nuclear pre-replicative complex"/>
    <property type="evidence" value="ECO:0007669"/>
    <property type="project" value="TreeGrafter"/>
</dbReference>
<dbReference type="Proteomes" id="UP000184267">
    <property type="component" value="Unassembled WGS sequence"/>
</dbReference>
<dbReference type="AlphaFoldDB" id="A0A1M2V6R4"/>
<feature type="compositionally biased region" description="Acidic residues" evidence="1">
    <location>
        <begin position="414"/>
        <end position="441"/>
    </location>
</feature>
<feature type="compositionally biased region" description="Basic residues" evidence="1">
    <location>
        <begin position="396"/>
        <end position="408"/>
    </location>
</feature>
<dbReference type="GO" id="GO:0006270">
    <property type="term" value="P:DNA replication initiation"/>
    <property type="evidence" value="ECO:0007669"/>
    <property type="project" value="TreeGrafter"/>
</dbReference>
<proteinExistence type="predicted"/>
<evidence type="ECO:0000259" key="2">
    <source>
        <dbReference type="Pfam" id="PF18137"/>
    </source>
</evidence>
<gene>
    <name evidence="3" type="ORF">TRAPUB_6139</name>
</gene>
<feature type="compositionally biased region" description="Low complexity" evidence="1">
    <location>
        <begin position="383"/>
        <end position="395"/>
    </location>
</feature>
<dbReference type="GO" id="GO:0005664">
    <property type="term" value="C:nuclear origin of replication recognition complex"/>
    <property type="evidence" value="ECO:0007669"/>
    <property type="project" value="InterPro"/>
</dbReference>
<feature type="region of interest" description="Disordered" evidence="1">
    <location>
        <begin position="50"/>
        <end position="74"/>
    </location>
</feature>
<dbReference type="InterPro" id="IPR020795">
    <property type="entry name" value="ORC3"/>
</dbReference>
<name>A0A1M2V6R4_TRAPU</name>
<dbReference type="OrthoDB" id="10265211at2759"/>
<feature type="domain" description="Origin recognition complex subunit 3 winged helix C-terminal" evidence="2">
    <location>
        <begin position="295"/>
        <end position="480"/>
    </location>
</feature>
<dbReference type="Pfam" id="PF18137">
    <property type="entry name" value="WHD_ORC"/>
    <property type="match status" value="1"/>
</dbReference>
<sequence length="484" mass="54924">MKHFTQSLSLFARDDLLGEPDVDLAEHKLSSEPELQALVEGLQLRLFATTPASARTREGSSAPGTPRKTNGVTHENGWHADTAGEMLECVSRARVAFHKHARRMRVAFAVARVAERVALGAAPVHTNKGAQSGNTRLDSLEMLSAVLRGRAGNQVRYVCMAVRCARMFRLVACISFTSRPRKLPLPKLRELFRQLHTFWWNLKSSDIKRDEEAARVWIVTTLNQLPPETDEPQTSPDDLQGPQDPAVKQLAATVGDWLQAYIEERFVRLDEQVLWDIWYTGNSPFPSELVNPAPRPTVVAALLHPHDFARAHADFVRASTDADPPAAVDNDRAREPELWEMPDTSIAFRRYVEAGRMVNVYDWFESFAVVLETQRRKLRKRAQLAAQGTPRSQRNGSRRSRSTPKRRAGRVDTDMDVDGDDTQNGDESDDAEEEEMDEEEEEKWKIEVQARFMRALHELDYMGFVKHTGRKPDHVVRTIYDVPD</sequence>
<dbReference type="PANTHER" id="PTHR12748">
    <property type="entry name" value="ORIGIN RECOGNITION COMPLEX SUBUNIT 3"/>
    <property type="match status" value="1"/>
</dbReference>
<evidence type="ECO:0000256" key="1">
    <source>
        <dbReference type="SAM" id="MobiDB-lite"/>
    </source>
</evidence>
<protein>
    <submittedName>
        <fullName evidence="3">Origin recognition complex subunit 3</fullName>
    </submittedName>
</protein>
<dbReference type="PANTHER" id="PTHR12748:SF0">
    <property type="entry name" value="ORIGIN RECOGNITION COMPLEX SUBUNIT 3"/>
    <property type="match status" value="1"/>
</dbReference>
<keyword evidence="4" id="KW-1185">Reference proteome</keyword>
<dbReference type="GO" id="GO:0003688">
    <property type="term" value="F:DNA replication origin binding"/>
    <property type="evidence" value="ECO:0007669"/>
    <property type="project" value="TreeGrafter"/>
</dbReference>